<dbReference type="Gene3D" id="3.10.20.90">
    <property type="entry name" value="Phosphatidylinositol 3-kinase Catalytic Subunit, Chain A, domain 1"/>
    <property type="match status" value="1"/>
</dbReference>
<dbReference type="CDD" id="cd17094">
    <property type="entry name" value="FERM_F1_Max1_like"/>
    <property type="match status" value="1"/>
</dbReference>
<feature type="compositionally biased region" description="Polar residues" evidence="2">
    <location>
        <begin position="388"/>
        <end position="409"/>
    </location>
</feature>
<dbReference type="Pfam" id="PF00373">
    <property type="entry name" value="FERM_M"/>
    <property type="match status" value="1"/>
</dbReference>
<dbReference type="GO" id="GO:0071944">
    <property type="term" value="C:cell periphery"/>
    <property type="evidence" value="ECO:0007669"/>
    <property type="project" value="UniProtKB-ARBA"/>
</dbReference>
<evidence type="ECO:0000256" key="2">
    <source>
        <dbReference type="SAM" id="MobiDB-lite"/>
    </source>
</evidence>
<evidence type="ECO:0000259" key="3">
    <source>
        <dbReference type="PROSITE" id="PS50057"/>
    </source>
</evidence>
<dbReference type="STRING" id="407821.A0A087T6L4"/>
<evidence type="ECO:0000313" key="5">
    <source>
        <dbReference type="Proteomes" id="UP000054359"/>
    </source>
</evidence>
<dbReference type="Gene3D" id="2.30.29.30">
    <property type="entry name" value="Pleckstrin-homology domain (PH domain)/Phosphotyrosine-binding domain (PTB)"/>
    <property type="match status" value="1"/>
</dbReference>
<reference evidence="4 5" key="1">
    <citation type="submission" date="2013-11" db="EMBL/GenBank/DDBJ databases">
        <title>Genome sequencing of Stegodyphus mimosarum.</title>
        <authorList>
            <person name="Bechsgaard J."/>
        </authorList>
    </citation>
    <scope>NUCLEOTIDE SEQUENCE [LARGE SCALE GENOMIC DNA]</scope>
</reference>
<dbReference type="Proteomes" id="UP000054359">
    <property type="component" value="Unassembled WGS sequence"/>
</dbReference>
<dbReference type="GO" id="GO:0009887">
    <property type="term" value="P:animal organ morphogenesis"/>
    <property type="evidence" value="ECO:0007669"/>
    <property type="project" value="UniProtKB-ARBA"/>
</dbReference>
<dbReference type="InterPro" id="IPR000299">
    <property type="entry name" value="FERM_domain"/>
</dbReference>
<evidence type="ECO:0000256" key="1">
    <source>
        <dbReference type="ARBA" id="ARBA00022737"/>
    </source>
</evidence>
<dbReference type="EMBL" id="KK113668">
    <property type="protein sequence ID" value="KFM60753.1"/>
    <property type="molecule type" value="Genomic_DNA"/>
</dbReference>
<dbReference type="PANTHER" id="PTHR22903">
    <property type="entry name" value="PLEKHH PROTEIN"/>
    <property type="match status" value="1"/>
</dbReference>
<dbReference type="SUPFAM" id="SSF47031">
    <property type="entry name" value="Second domain of FERM"/>
    <property type="match status" value="1"/>
</dbReference>
<keyword evidence="5" id="KW-1185">Reference proteome</keyword>
<dbReference type="InterPro" id="IPR019748">
    <property type="entry name" value="FERM_central"/>
</dbReference>
<gene>
    <name evidence="4" type="ORF">X975_17894</name>
</gene>
<dbReference type="SUPFAM" id="SSF54236">
    <property type="entry name" value="Ubiquitin-like"/>
    <property type="match status" value="1"/>
</dbReference>
<feature type="non-terminal residue" evidence="4">
    <location>
        <position position="417"/>
    </location>
</feature>
<accession>A0A087T6L4</accession>
<dbReference type="PROSITE" id="PS50057">
    <property type="entry name" value="FERM_3"/>
    <property type="match status" value="1"/>
</dbReference>
<dbReference type="InterPro" id="IPR035963">
    <property type="entry name" value="FERM_2"/>
</dbReference>
<dbReference type="GO" id="GO:0048731">
    <property type="term" value="P:system development"/>
    <property type="evidence" value="ECO:0007669"/>
    <property type="project" value="UniProtKB-ARBA"/>
</dbReference>
<dbReference type="CDD" id="cd14473">
    <property type="entry name" value="FERM_B-lobe"/>
    <property type="match status" value="1"/>
</dbReference>
<dbReference type="SMART" id="SM00295">
    <property type="entry name" value="B41"/>
    <property type="match status" value="1"/>
</dbReference>
<feature type="region of interest" description="Disordered" evidence="2">
    <location>
        <begin position="386"/>
        <end position="417"/>
    </location>
</feature>
<dbReference type="OMA" id="HHERIRT"/>
<dbReference type="OrthoDB" id="6537889at2759"/>
<dbReference type="AlphaFoldDB" id="A0A087T6L4"/>
<protein>
    <recommendedName>
        <fullName evidence="3">FERM domain-containing protein</fullName>
    </recommendedName>
</protein>
<dbReference type="Pfam" id="PF21989">
    <property type="entry name" value="RA_2"/>
    <property type="match status" value="1"/>
</dbReference>
<dbReference type="InterPro" id="IPR014352">
    <property type="entry name" value="FERM/acyl-CoA-bd_prot_sf"/>
</dbReference>
<evidence type="ECO:0000313" key="4">
    <source>
        <dbReference type="EMBL" id="KFM60753.1"/>
    </source>
</evidence>
<dbReference type="Gene3D" id="1.20.80.10">
    <property type="match status" value="1"/>
</dbReference>
<proteinExistence type="predicted"/>
<dbReference type="InterPro" id="IPR019749">
    <property type="entry name" value="Band_41_domain"/>
</dbReference>
<name>A0A087T6L4_STEMI</name>
<dbReference type="PANTHER" id="PTHR22903:SF8">
    <property type="entry name" value="MAX-1A"/>
    <property type="match status" value="1"/>
</dbReference>
<dbReference type="InterPro" id="IPR029071">
    <property type="entry name" value="Ubiquitin-like_domsf"/>
</dbReference>
<keyword evidence="1" id="KW-0677">Repeat</keyword>
<dbReference type="InterPro" id="IPR011993">
    <property type="entry name" value="PH-like_dom_sf"/>
</dbReference>
<sequence length="417" mass="47299">MNGGRECKPSRMEVLSILLKNPYHHSLPHSIPVHFLNGTYQVFGFDGSTTVEEFSQTVNRELGIRDCEYSGFALFSDDPIEKDLEHCLLKEAKVCDVISQWEQALRVKHLGKFENTKVLKLTYKNRIILRQNMKAETDKERLLLVYQINQEIMEGKFPLTKELALELAALLAQIEFGDYYENGRANEVITKQPLQLLQVMDQFFPKKFRDSNSDKRFQEIIKDRWMALRGRNTVDCVRIYLNCARKWSFCGGKLFSAKFKCSDYPNVWLAVAENCIAVLDARSMQSLVRYAYSSVMTFGGCKDDFMLVVSSQSSVPGQERNSTERLLFAMAKPKILELTLLIADYMNVVSQNERSAKRGTASTIPSPGGSMSAVYHHERIRTKIHPNSAVSQGSYSTMGSMPLDSSSSVDPAKMTLS</sequence>
<feature type="domain" description="FERM" evidence="3">
    <location>
        <begin position="29"/>
        <end position="353"/>
    </location>
</feature>
<organism evidence="4 5">
    <name type="scientific">Stegodyphus mimosarum</name>
    <name type="common">African social velvet spider</name>
    <dbReference type="NCBI Taxonomy" id="407821"/>
    <lineage>
        <taxon>Eukaryota</taxon>
        <taxon>Metazoa</taxon>
        <taxon>Ecdysozoa</taxon>
        <taxon>Arthropoda</taxon>
        <taxon>Chelicerata</taxon>
        <taxon>Arachnida</taxon>
        <taxon>Araneae</taxon>
        <taxon>Araneomorphae</taxon>
        <taxon>Entelegynae</taxon>
        <taxon>Eresoidea</taxon>
        <taxon>Eresidae</taxon>
        <taxon>Stegodyphus</taxon>
    </lineage>
</organism>